<name>A0A3A9LRI5_MORCA</name>
<sequence>MKILALAPATALALVGFIGAAHAQVDHAQEAHDSTVLKRQVTYACQSGGQATVTYGFNQQRLPTYASAYVDGKNRFMPFNLNRSDNVDSVFGDENNYSLMTDAMTLYNYHKLGINITSPSGDFAHKGCNVRYVTKL</sequence>
<organism evidence="3 6">
    <name type="scientific">Moraxella catarrhalis</name>
    <name type="common">Branhamella catarrhalis</name>
    <dbReference type="NCBI Taxonomy" id="480"/>
    <lineage>
        <taxon>Bacteria</taxon>
        <taxon>Pseudomonadati</taxon>
        <taxon>Pseudomonadota</taxon>
        <taxon>Gammaproteobacteria</taxon>
        <taxon>Moraxellales</taxon>
        <taxon>Moraxellaceae</taxon>
        <taxon>Moraxella</taxon>
    </lineage>
</organism>
<evidence type="ECO:0000313" key="4">
    <source>
        <dbReference type="EMBL" id="RUO17413.1"/>
    </source>
</evidence>
<dbReference type="Proteomes" id="UP000268436">
    <property type="component" value="Unassembled WGS sequence"/>
</dbReference>
<evidence type="ECO:0000256" key="1">
    <source>
        <dbReference type="SAM" id="SignalP"/>
    </source>
</evidence>
<keyword evidence="5" id="KW-1185">Reference proteome</keyword>
<dbReference type="KEGG" id="mcat:MC25239_01266"/>
<feature type="chain" id="PRO_5044588321" description="ACP-like domain-containing protein" evidence="1">
    <location>
        <begin position="24"/>
        <end position="136"/>
    </location>
</feature>
<dbReference type="InterPro" id="IPR056025">
    <property type="entry name" value="ACP_dom"/>
</dbReference>
<dbReference type="OMA" id="CQTVRNG"/>
<accession>A0A3A9LRI5</accession>
<dbReference type="GeneID" id="66585275"/>
<feature type="domain" description="ACP-like" evidence="2">
    <location>
        <begin position="38"/>
        <end position="129"/>
    </location>
</feature>
<dbReference type="AlphaFoldDB" id="A0A3A9LRI5"/>
<dbReference type="Pfam" id="PF24574">
    <property type="entry name" value="Nm-ACP"/>
    <property type="match status" value="1"/>
</dbReference>
<protein>
    <recommendedName>
        <fullName evidence="2">ACP-like domain-containing protein</fullName>
    </recommendedName>
</protein>
<evidence type="ECO:0000313" key="6">
    <source>
        <dbReference type="Proteomes" id="UP000280228"/>
    </source>
</evidence>
<feature type="signal peptide" evidence="1">
    <location>
        <begin position="1"/>
        <end position="23"/>
    </location>
</feature>
<dbReference type="Proteomes" id="UP000280228">
    <property type="component" value="Chromosome"/>
</dbReference>
<gene>
    <name evidence="3" type="ORF">EJK53_1431</name>
    <name evidence="4" type="ORF">EJK54_2035</name>
</gene>
<proteinExistence type="predicted"/>
<dbReference type="RefSeq" id="WP_003657518.1">
    <property type="nucleotide sequence ID" value="NZ_CP007669.1"/>
</dbReference>
<dbReference type="EMBL" id="CP034662">
    <property type="protein sequence ID" value="AZQ92628.1"/>
    <property type="molecule type" value="Genomic_DNA"/>
</dbReference>
<keyword evidence="1" id="KW-0732">Signal</keyword>
<dbReference type="CDD" id="cd21836">
    <property type="entry name" value="adhesin_CP"/>
    <property type="match status" value="1"/>
</dbReference>
<evidence type="ECO:0000259" key="2">
    <source>
        <dbReference type="Pfam" id="PF24574"/>
    </source>
</evidence>
<evidence type="ECO:0000313" key="5">
    <source>
        <dbReference type="Proteomes" id="UP000268436"/>
    </source>
</evidence>
<reference evidence="5 6" key="1">
    <citation type="submission" date="2018-12" db="EMBL/GenBank/DDBJ databases">
        <title>Persistence of Moraxella catarrhalis in Chronic Obstructive Pulmonary Disease and Regulation of the Hag/MID Adhesin.</title>
        <authorList>
            <person name="Murphy T."/>
            <person name="Zhao X."/>
            <person name="Vyas G."/>
            <person name="Aluvathingal J."/>
            <person name="Nadendla S."/>
            <person name="Tallon L."/>
            <person name="Tettelin H."/>
        </authorList>
    </citation>
    <scope>NUCLEOTIDE SEQUENCE [LARGE SCALE GENOMIC DNA]</scope>
    <source>
        <strain evidence="4 5">173P27B1</strain>
        <strain evidence="3 6">46P58B1</strain>
    </source>
</reference>
<dbReference type="EMBL" id="RYER01000005">
    <property type="protein sequence ID" value="RUO17413.1"/>
    <property type="molecule type" value="Genomic_DNA"/>
</dbReference>
<evidence type="ECO:0000313" key="3">
    <source>
        <dbReference type="EMBL" id="AZQ92628.1"/>
    </source>
</evidence>